<dbReference type="InterPro" id="IPR036890">
    <property type="entry name" value="HATPase_C_sf"/>
</dbReference>
<dbReference type="Pfam" id="PF00512">
    <property type="entry name" value="HisKA"/>
    <property type="match status" value="1"/>
</dbReference>
<dbReference type="EC" id="2.7.13.3" evidence="2"/>
<dbReference type="InterPro" id="IPR003661">
    <property type="entry name" value="HisK_dim/P_dom"/>
</dbReference>
<evidence type="ECO:0000256" key="7">
    <source>
        <dbReference type="SAM" id="Phobius"/>
    </source>
</evidence>
<dbReference type="Pfam" id="PF02518">
    <property type="entry name" value="HATPase_c"/>
    <property type="match status" value="1"/>
</dbReference>
<evidence type="ECO:0000256" key="2">
    <source>
        <dbReference type="ARBA" id="ARBA00012438"/>
    </source>
</evidence>
<dbReference type="InterPro" id="IPR005467">
    <property type="entry name" value="His_kinase_dom"/>
</dbReference>
<dbReference type="EMBL" id="FQUQ01000002">
    <property type="protein sequence ID" value="SHF38421.1"/>
    <property type="molecule type" value="Genomic_DNA"/>
</dbReference>
<accession>A0A1M5B795</accession>
<dbReference type="AlphaFoldDB" id="A0A1M5B795"/>
<gene>
    <name evidence="9" type="ORF">SAMN04488522_1021060</name>
</gene>
<evidence type="ECO:0000256" key="1">
    <source>
        <dbReference type="ARBA" id="ARBA00000085"/>
    </source>
</evidence>
<dbReference type="InterPro" id="IPR050736">
    <property type="entry name" value="Sensor_HK_Regulatory"/>
</dbReference>
<dbReference type="PROSITE" id="PS50109">
    <property type="entry name" value="HIS_KIN"/>
    <property type="match status" value="1"/>
</dbReference>
<evidence type="ECO:0000313" key="10">
    <source>
        <dbReference type="Proteomes" id="UP000184287"/>
    </source>
</evidence>
<comment type="catalytic activity">
    <reaction evidence="1">
        <text>ATP + protein L-histidine = ADP + protein N-phospho-L-histidine.</text>
        <dbReference type="EC" id="2.7.13.3"/>
    </reaction>
</comment>
<proteinExistence type="predicted"/>
<name>A0A1M5B795_9SPHI</name>
<dbReference type="SMART" id="SM00387">
    <property type="entry name" value="HATPase_c"/>
    <property type="match status" value="1"/>
</dbReference>
<keyword evidence="7" id="KW-1133">Transmembrane helix</keyword>
<dbReference type="SUPFAM" id="SSF47384">
    <property type="entry name" value="Homodimeric domain of signal transducing histidine kinase"/>
    <property type="match status" value="1"/>
</dbReference>
<dbReference type="PANTHER" id="PTHR43711:SF26">
    <property type="entry name" value="SENSOR HISTIDINE KINASE RCSC"/>
    <property type="match status" value="1"/>
</dbReference>
<organism evidence="9 10">
    <name type="scientific">Pedobacter caeni</name>
    <dbReference type="NCBI Taxonomy" id="288992"/>
    <lineage>
        <taxon>Bacteria</taxon>
        <taxon>Pseudomonadati</taxon>
        <taxon>Bacteroidota</taxon>
        <taxon>Sphingobacteriia</taxon>
        <taxon>Sphingobacteriales</taxon>
        <taxon>Sphingobacteriaceae</taxon>
        <taxon>Pedobacter</taxon>
    </lineage>
</organism>
<dbReference type="InterPro" id="IPR036097">
    <property type="entry name" value="HisK_dim/P_sf"/>
</dbReference>
<protein>
    <recommendedName>
        <fullName evidence="2">histidine kinase</fullName>
        <ecNumber evidence="2">2.7.13.3</ecNumber>
    </recommendedName>
</protein>
<keyword evidence="6" id="KW-0902">Two-component regulatory system</keyword>
<evidence type="ECO:0000256" key="6">
    <source>
        <dbReference type="ARBA" id="ARBA00023012"/>
    </source>
</evidence>
<keyword evidence="7" id="KW-0812">Transmembrane</keyword>
<dbReference type="FunFam" id="1.10.287.130:FF:000001">
    <property type="entry name" value="Two-component sensor histidine kinase"/>
    <property type="match status" value="1"/>
</dbReference>
<keyword evidence="4" id="KW-0808">Transferase</keyword>
<dbReference type="CDD" id="cd00082">
    <property type="entry name" value="HisKA"/>
    <property type="match status" value="1"/>
</dbReference>
<evidence type="ECO:0000256" key="5">
    <source>
        <dbReference type="ARBA" id="ARBA00022777"/>
    </source>
</evidence>
<keyword evidence="3" id="KW-0597">Phosphoprotein</keyword>
<dbReference type="Proteomes" id="UP000184287">
    <property type="component" value="Unassembled WGS sequence"/>
</dbReference>
<dbReference type="Gene3D" id="1.10.287.130">
    <property type="match status" value="1"/>
</dbReference>
<dbReference type="PRINTS" id="PR00344">
    <property type="entry name" value="BCTRLSENSOR"/>
</dbReference>
<feature type="domain" description="Histidine kinase" evidence="8">
    <location>
        <begin position="236"/>
        <end position="453"/>
    </location>
</feature>
<dbReference type="GO" id="GO:0000155">
    <property type="term" value="F:phosphorelay sensor kinase activity"/>
    <property type="evidence" value="ECO:0007669"/>
    <property type="project" value="InterPro"/>
</dbReference>
<keyword evidence="10" id="KW-1185">Reference proteome</keyword>
<keyword evidence="5 9" id="KW-0418">Kinase</keyword>
<feature type="transmembrane region" description="Helical" evidence="7">
    <location>
        <begin position="7"/>
        <end position="27"/>
    </location>
</feature>
<evidence type="ECO:0000259" key="8">
    <source>
        <dbReference type="PROSITE" id="PS50109"/>
    </source>
</evidence>
<keyword evidence="7" id="KW-0472">Membrane</keyword>
<sequence length="453" mass="51082">MDFIIKRIWYITIPTAMAVLIFQLYWLRVTYVNQQVSFEQLATDALQKAYDSAILSSLAGKKAVFGEASSVKLSTTNLNLEKLDRKSLQKLISGSKPIKSDTVFTVKEPTEGMNSFLSEVLSMSFFSQLSPAELNKSYREELKNRKIPLPFRLSILKKGTKINPSPGNILVQLKNKNQVVAAEFSGVSKLLLVNILWPIVLSFLLVVLITGCISLLARIIYRQKKLENMKNDFISNISHELKTPLAILSTTNDVLLNFDGLKDQEKTERYLRLSKDELYKLQGLIDGILSLSKMEHSEHGLGKPEMIYLHDLLKVVSSRFMELQGVEITLDLQVPNELVSVWPDALKTVLSNLLDNAIKYTPGNDKLIGITVSQDSKHYFFSITDFGMGISEEHQSYIFDKFYRVPQGNIHEVKGYGLGLSHVKSLVEKMGGEIRVVSQLKKGSVFTVQLNKK</sequence>
<evidence type="ECO:0000256" key="4">
    <source>
        <dbReference type="ARBA" id="ARBA00022679"/>
    </source>
</evidence>
<dbReference type="InterPro" id="IPR004358">
    <property type="entry name" value="Sig_transdc_His_kin-like_C"/>
</dbReference>
<reference evidence="10" key="1">
    <citation type="submission" date="2016-11" db="EMBL/GenBank/DDBJ databases">
        <authorList>
            <person name="Varghese N."/>
            <person name="Submissions S."/>
        </authorList>
    </citation>
    <scope>NUCLEOTIDE SEQUENCE [LARGE SCALE GENOMIC DNA]</scope>
    <source>
        <strain evidence="10">DSM 16990</strain>
    </source>
</reference>
<dbReference type="InterPro" id="IPR003594">
    <property type="entry name" value="HATPase_dom"/>
</dbReference>
<dbReference type="Gene3D" id="3.30.565.10">
    <property type="entry name" value="Histidine kinase-like ATPase, C-terminal domain"/>
    <property type="match status" value="1"/>
</dbReference>
<feature type="transmembrane region" description="Helical" evidence="7">
    <location>
        <begin position="195"/>
        <end position="221"/>
    </location>
</feature>
<dbReference type="SMART" id="SM00388">
    <property type="entry name" value="HisKA"/>
    <property type="match status" value="1"/>
</dbReference>
<dbReference type="PANTHER" id="PTHR43711">
    <property type="entry name" value="TWO-COMPONENT HISTIDINE KINASE"/>
    <property type="match status" value="1"/>
</dbReference>
<evidence type="ECO:0000256" key="3">
    <source>
        <dbReference type="ARBA" id="ARBA00022553"/>
    </source>
</evidence>
<dbReference type="STRING" id="288992.SAMN04488522_1021060"/>
<dbReference type="SUPFAM" id="SSF55874">
    <property type="entry name" value="ATPase domain of HSP90 chaperone/DNA topoisomerase II/histidine kinase"/>
    <property type="match status" value="1"/>
</dbReference>
<evidence type="ECO:0000313" key="9">
    <source>
        <dbReference type="EMBL" id="SHF38421.1"/>
    </source>
</evidence>